<feature type="binding site" evidence="16">
    <location>
        <position position="501"/>
    </location>
    <ligand>
        <name>L-glutamate</name>
        <dbReference type="ChEBI" id="CHEBI:29985"/>
    </ligand>
</feature>
<feature type="signal peptide" evidence="20">
    <location>
        <begin position="1"/>
        <end position="21"/>
    </location>
</feature>
<keyword evidence="14" id="KW-0407">Ion channel</keyword>
<evidence type="ECO:0000256" key="11">
    <source>
        <dbReference type="ARBA" id="ARBA00023180"/>
    </source>
</evidence>
<evidence type="ECO:0000256" key="12">
    <source>
        <dbReference type="ARBA" id="ARBA00023257"/>
    </source>
</evidence>
<keyword evidence="10 23" id="KW-0675">Receptor</keyword>
<keyword evidence="9 19" id="KW-0472">Membrane</keyword>
<evidence type="ECO:0000256" key="1">
    <source>
        <dbReference type="ARBA" id="ARBA00008685"/>
    </source>
</evidence>
<dbReference type="SUPFAM" id="SSF53822">
    <property type="entry name" value="Periplasmic binding protein-like I"/>
    <property type="match status" value="1"/>
</dbReference>
<dbReference type="PRINTS" id="PR00177">
    <property type="entry name" value="NMDARECEPTOR"/>
</dbReference>
<keyword evidence="3" id="KW-1003">Cell membrane</keyword>
<dbReference type="InterPro" id="IPR028082">
    <property type="entry name" value="Peripla_BP_I"/>
</dbReference>
<evidence type="ECO:0000259" key="21">
    <source>
        <dbReference type="SMART" id="SM00079"/>
    </source>
</evidence>
<keyword evidence="18" id="KW-1015">Disulfide bond</keyword>
<feature type="transmembrane region" description="Helical" evidence="19">
    <location>
        <begin position="622"/>
        <end position="642"/>
    </location>
</feature>
<dbReference type="FunFam" id="1.10.287.70:FF:000010">
    <property type="entry name" value="Putative glutamate receptor ionotropic kainate 1"/>
    <property type="match status" value="1"/>
</dbReference>
<keyword evidence="24" id="KW-1185">Reference proteome</keyword>
<keyword evidence="5 20" id="KW-0732">Signal</keyword>
<dbReference type="InterPro" id="IPR001828">
    <property type="entry name" value="ANF_lig-bd_rcpt"/>
</dbReference>
<feature type="transmembrane region" description="Helical" evidence="19">
    <location>
        <begin position="811"/>
        <end position="832"/>
    </location>
</feature>
<evidence type="ECO:0000256" key="3">
    <source>
        <dbReference type="ARBA" id="ARBA00022475"/>
    </source>
</evidence>
<dbReference type="FunFam" id="3.40.190.10:FF:000060">
    <property type="entry name" value="Glutamate receptor ionotropic, kainate 1"/>
    <property type="match status" value="1"/>
</dbReference>
<evidence type="ECO:0000256" key="2">
    <source>
        <dbReference type="ARBA" id="ARBA00022448"/>
    </source>
</evidence>
<dbReference type="GO" id="GO:0045211">
    <property type="term" value="C:postsynaptic membrane"/>
    <property type="evidence" value="ECO:0007669"/>
    <property type="project" value="UniProtKB-SubCell"/>
</dbReference>
<evidence type="ECO:0000256" key="5">
    <source>
        <dbReference type="ARBA" id="ARBA00022729"/>
    </source>
</evidence>
<evidence type="ECO:0000256" key="4">
    <source>
        <dbReference type="ARBA" id="ARBA00022692"/>
    </source>
</evidence>
<feature type="transmembrane region" description="Helical" evidence="19">
    <location>
        <begin position="544"/>
        <end position="564"/>
    </location>
</feature>
<reference evidence="24" key="1">
    <citation type="submission" date="2017-01" db="EMBL/GenBank/DDBJ databases">
        <title>Comparative genomics of anhydrobiosis in the tardigrade Hypsibius dujardini.</title>
        <authorList>
            <person name="Yoshida Y."/>
            <person name="Koutsovoulos G."/>
            <person name="Laetsch D."/>
            <person name="Stevens L."/>
            <person name="Kumar S."/>
            <person name="Horikawa D."/>
            <person name="Ishino K."/>
            <person name="Komine S."/>
            <person name="Tomita M."/>
            <person name="Blaxter M."/>
            <person name="Arakawa K."/>
        </authorList>
    </citation>
    <scope>NUCLEOTIDE SEQUENCE [LARGE SCALE GENOMIC DNA]</scope>
    <source>
        <strain evidence="24">Z151</strain>
    </source>
</reference>
<dbReference type="InterPro" id="IPR019594">
    <property type="entry name" value="Glu/Gly-bd"/>
</dbReference>
<dbReference type="GO" id="GO:0015276">
    <property type="term" value="F:ligand-gated monoatomic ion channel activity"/>
    <property type="evidence" value="ECO:0007669"/>
    <property type="project" value="InterPro"/>
</dbReference>
<evidence type="ECO:0000256" key="7">
    <source>
        <dbReference type="ARBA" id="ARBA00023018"/>
    </source>
</evidence>
<dbReference type="SUPFAM" id="SSF53850">
    <property type="entry name" value="Periplasmic binding protein-like II"/>
    <property type="match status" value="1"/>
</dbReference>
<comment type="subcellular location">
    <subcellularLocation>
        <location evidence="15">Postsynaptic cell membrane</location>
        <topology evidence="15">Multi-pass membrane protein</topology>
    </subcellularLocation>
</comment>
<evidence type="ECO:0000256" key="20">
    <source>
        <dbReference type="SAM" id="SignalP"/>
    </source>
</evidence>
<keyword evidence="13" id="KW-1071">Ligand-gated ion channel</keyword>
<evidence type="ECO:0000256" key="14">
    <source>
        <dbReference type="ARBA" id="ARBA00023303"/>
    </source>
</evidence>
<evidence type="ECO:0000256" key="8">
    <source>
        <dbReference type="ARBA" id="ARBA00023065"/>
    </source>
</evidence>
<keyword evidence="6 19" id="KW-1133">Transmembrane helix</keyword>
<dbReference type="CDD" id="cd06382">
    <property type="entry name" value="PBP1_iGluR_Kainate"/>
    <property type="match status" value="1"/>
</dbReference>
<evidence type="ECO:0000256" key="6">
    <source>
        <dbReference type="ARBA" id="ARBA00022989"/>
    </source>
</evidence>
<dbReference type="SMART" id="SM00918">
    <property type="entry name" value="Lig_chan-Glu_bd"/>
    <property type="match status" value="1"/>
</dbReference>
<evidence type="ECO:0000256" key="17">
    <source>
        <dbReference type="PIRSR" id="PIRSR601508-2"/>
    </source>
</evidence>
<dbReference type="Gene3D" id="3.40.190.10">
    <property type="entry name" value="Periplasmic binding protein-like II"/>
    <property type="match status" value="2"/>
</dbReference>
<dbReference type="Gene3D" id="1.10.287.70">
    <property type="match status" value="1"/>
</dbReference>
<feature type="chain" id="PRO_5013094092" evidence="20">
    <location>
        <begin position="22"/>
        <end position="903"/>
    </location>
</feature>
<accession>A0A1W0X6N0</accession>
<dbReference type="InterPro" id="IPR001508">
    <property type="entry name" value="Iono_Glu_rcpt_met"/>
</dbReference>
<evidence type="ECO:0000256" key="18">
    <source>
        <dbReference type="PIRSR" id="PIRSR601508-3"/>
    </source>
</evidence>
<evidence type="ECO:0000256" key="19">
    <source>
        <dbReference type="SAM" id="Phobius"/>
    </source>
</evidence>
<feature type="disulfide bond" evidence="18">
    <location>
        <begin position="737"/>
        <end position="795"/>
    </location>
</feature>
<evidence type="ECO:0000313" key="24">
    <source>
        <dbReference type="Proteomes" id="UP000192578"/>
    </source>
</evidence>
<evidence type="ECO:0000313" key="23">
    <source>
        <dbReference type="EMBL" id="OQV23175.1"/>
    </source>
</evidence>
<dbReference type="Proteomes" id="UP000192578">
    <property type="component" value="Unassembled WGS sequence"/>
</dbReference>
<evidence type="ECO:0000256" key="9">
    <source>
        <dbReference type="ARBA" id="ARBA00023136"/>
    </source>
</evidence>
<keyword evidence="8" id="KW-0406">Ion transport</keyword>
<dbReference type="Gene3D" id="3.40.50.2300">
    <property type="match status" value="2"/>
</dbReference>
<evidence type="ECO:0000256" key="15">
    <source>
        <dbReference type="ARBA" id="ARBA00034104"/>
    </source>
</evidence>
<gene>
    <name evidence="23" type="ORF">BV898_02909</name>
</gene>
<dbReference type="EMBL" id="MTYJ01000013">
    <property type="protein sequence ID" value="OQV23175.1"/>
    <property type="molecule type" value="Genomic_DNA"/>
</dbReference>
<evidence type="ECO:0000256" key="13">
    <source>
        <dbReference type="ARBA" id="ARBA00023286"/>
    </source>
</evidence>
<dbReference type="SMART" id="SM00079">
    <property type="entry name" value="PBPe"/>
    <property type="match status" value="1"/>
</dbReference>
<feature type="binding site" evidence="16">
    <location>
        <position position="725"/>
    </location>
    <ligand>
        <name>L-glutamate</name>
        <dbReference type="ChEBI" id="CHEBI:29985"/>
    </ligand>
</feature>
<dbReference type="SUPFAM" id="SSF81324">
    <property type="entry name" value="Voltage-gated potassium channels"/>
    <property type="match status" value="1"/>
</dbReference>
<keyword evidence="11" id="KW-0325">Glycoprotein</keyword>
<comment type="similarity">
    <text evidence="1">Belongs to the glutamate-gated ion channel (TC 1.A.10.1) family.</text>
</comment>
<dbReference type="Pfam" id="PF01094">
    <property type="entry name" value="ANF_receptor"/>
    <property type="match status" value="1"/>
</dbReference>
<name>A0A1W0X6N0_HYPEX</name>
<keyword evidence="7" id="KW-0770">Synapse</keyword>
<evidence type="ECO:0000259" key="22">
    <source>
        <dbReference type="SMART" id="SM00918"/>
    </source>
</evidence>
<feature type="domain" description="Ionotropic glutamate receptor L-glutamate and glycine-binding" evidence="22">
    <location>
        <begin position="426"/>
        <end position="490"/>
    </location>
</feature>
<sequence>MLSCIYIIFCGFLCQPRLVAGLPETVKIAGIFDENVSQQTYDAFRYAIQGINEGRRSLALPGTKLVPRIIQDFKADLFTGPQQICAIAEEGIAAIFGPQRRLSSSLMASIANSTAIPHLMTRWRIKEDHPNTGVNLHPHHTVLGRAHTALIRHFNWTSFALLYDDAESLIRASDLLDGMNELRPDVFKINPTNVTTTLADVKASGVSFIVLDCPGKVAYKVLKAAQKMKMTTYYFHYILTTWDIHLLDLEEIVQDFVNITALQMIDVEDLQLIKAAKGWGAVEPVRAATGDKGKLGVTTEAALIYDSVQLLVKSVRRAEEEGLVVTPEPVFCSRRQKWGQGGDLYRHILNTKFKGLTGEVSFDRLGHRSNVRLHVVEPLRFGLQKVGYWTVNSGVKIDFNYTGYRTIFQNSIKNKLLRVLVKLENPYIMEKPNASLYEGNDRYRGFCIDMLHNLSLTLNFSYELVVSDLSYGDQDPDTKEWNGLVRELIDKKGDMVLGAMSITRDREEVVDFSQPFLYLGVRILLKKPEKKTPALFAFLDPLSVAVWIFILVGFLVMSCVMFVIGRFSPYEWYNPNPCVEEAGVVENQFSIFNAMWFAIGSLMQVGTEIAPRAISTRFLAGIWWFFTMIIVGSYTANLAAYLTAERMQLPIENAHDLVEQNQIKYGCLEGGATCKFFERSVYPDYVRMWDTIKADPNNFVKSHAEGVARVKEAKGGPKGYAYLMESITMEYITSRDCSVIGIGNPLDTKGYGVAFPKNSPFRKEISVSILTQQDKGFLEEFRVKWWKTEDGGNTCEDVKATSGTNAMGLDMVGGVFVVVLLGVGLGLIVALVEFTWKAKRNPEDYKESLAKEIWKTLKGAFRHPFALSKPLVRASTARQLCEDDVSTTVPNLTHQGHGFSKNF</sequence>
<dbReference type="AlphaFoldDB" id="A0A1W0X6N0"/>
<organism evidence="23 24">
    <name type="scientific">Hypsibius exemplaris</name>
    <name type="common">Freshwater tardigrade</name>
    <dbReference type="NCBI Taxonomy" id="2072580"/>
    <lineage>
        <taxon>Eukaryota</taxon>
        <taxon>Metazoa</taxon>
        <taxon>Ecdysozoa</taxon>
        <taxon>Tardigrada</taxon>
        <taxon>Eutardigrada</taxon>
        <taxon>Parachela</taxon>
        <taxon>Hypsibioidea</taxon>
        <taxon>Hypsibiidae</taxon>
        <taxon>Hypsibius</taxon>
    </lineage>
</organism>
<feature type="site" description="Crucial to convey clamshell closure to channel opening" evidence="17">
    <location>
        <position position="651"/>
    </location>
</feature>
<keyword evidence="4 19" id="KW-0812">Transmembrane</keyword>
<dbReference type="InterPro" id="IPR001320">
    <property type="entry name" value="Iontro_rcpt_C"/>
</dbReference>
<dbReference type="PANTHER" id="PTHR18966">
    <property type="entry name" value="IONOTROPIC GLUTAMATE RECEPTOR"/>
    <property type="match status" value="1"/>
</dbReference>
<comment type="caution">
    <text evidence="23">The sequence shown here is derived from an EMBL/GenBank/DDBJ whole genome shotgun (WGS) entry which is preliminary data.</text>
</comment>
<protein>
    <submittedName>
        <fullName evidence="23">Glutamate receptor ionotropic, kainate 2</fullName>
    </submittedName>
</protein>
<dbReference type="GO" id="GO:0038023">
    <property type="term" value="F:signaling receptor activity"/>
    <property type="evidence" value="ECO:0007669"/>
    <property type="project" value="InterPro"/>
</dbReference>
<evidence type="ECO:0000256" key="10">
    <source>
        <dbReference type="ARBA" id="ARBA00023170"/>
    </source>
</evidence>
<feature type="binding site" evidence="16">
    <location>
        <position position="673"/>
    </location>
    <ligand>
        <name>L-glutamate</name>
        <dbReference type="ChEBI" id="CHEBI:29985"/>
    </ligand>
</feature>
<feature type="binding site" evidence="16">
    <location>
        <position position="506"/>
    </location>
    <ligand>
        <name>L-glutamate</name>
        <dbReference type="ChEBI" id="CHEBI:29985"/>
    </ligand>
</feature>
<proteinExistence type="inferred from homology"/>
<feature type="domain" description="Ionotropic glutamate receptor C-terminal" evidence="21">
    <location>
        <begin position="416"/>
        <end position="788"/>
    </location>
</feature>
<evidence type="ECO:0000256" key="16">
    <source>
        <dbReference type="PIRSR" id="PIRSR601508-1"/>
    </source>
</evidence>
<dbReference type="FunFam" id="3.40.190.10:FF:000178">
    <property type="entry name" value="Glutamate receptor subunit"/>
    <property type="match status" value="1"/>
</dbReference>
<keyword evidence="12" id="KW-0628">Postsynaptic cell membrane</keyword>
<keyword evidence="2" id="KW-0813">Transport</keyword>
<dbReference type="InterPro" id="IPR015683">
    <property type="entry name" value="Ionotropic_Glu_rcpt"/>
</dbReference>
<dbReference type="Pfam" id="PF10613">
    <property type="entry name" value="Lig_chan-Glu_bd"/>
    <property type="match status" value="1"/>
</dbReference>
<dbReference type="Pfam" id="PF00060">
    <property type="entry name" value="Lig_chan"/>
    <property type="match status" value="1"/>
</dbReference>
<dbReference type="OrthoDB" id="5984008at2759"/>